<keyword evidence="7" id="KW-1185">Reference proteome</keyword>
<evidence type="ECO:0000256" key="2">
    <source>
        <dbReference type="ARBA" id="ARBA00022771"/>
    </source>
</evidence>
<accession>A0A913WPT6</accession>
<dbReference type="Pfam" id="PF13923">
    <property type="entry name" value="zf-C3HC4_2"/>
    <property type="match status" value="1"/>
</dbReference>
<sequence length="179" mass="20656">MRKPVQTKCGHRFCKDCLDAALERKPKCPLDNESLSSQQIFEDVATERQILSLEMKCPNHCDWQGELRYVQTHDEKCPLTIVPCSYVSIGCNFKGPRRSLSDHYKNNLVEHHDITTQQLLTLQDENIELKKQVLELKASSTESISDLKKQVLELKASSIALIPKDYNSRNSYTWKINDF</sequence>
<dbReference type="OMA" id="GRGFICP"/>
<evidence type="ECO:0000259" key="5">
    <source>
        <dbReference type="PROSITE" id="PS50145"/>
    </source>
</evidence>
<evidence type="ECO:0000256" key="1">
    <source>
        <dbReference type="ARBA" id="ARBA00022723"/>
    </source>
</evidence>
<dbReference type="PANTHER" id="PTHR10131:SF94">
    <property type="entry name" value="TNF RECEPTOR-ASSOCIATED FACTOR 4"/>
    <property type="match status" value="1"/>
</dbReference>
<evidence type="ECO:0000313" key="6">
    <source>
        <dbReference type="EnsemblMetazoa" id="XP_020892266.1"/>
    </source>
</evidence>
<protein>
    <recommendedName>
        <fullName evidence="5">TRAF-type domain-containing protein</fullName>
    </recommendedName>
</protein>
<dbReference type="EnsemblMetazoa" id="XM_021036607.2">
    <property type="protein sequence ID" value="XP_020892266.1"/>
    <property type="gene ID" value="LOC110231581"/>
</dbReference>
<keyword evidence="2 4" id="KW-0863">Zinc-finger</keyword>
<dbReference type="AlphaFoldDB" id="A0A913WPT6"/>
<dbReference type="PANTHER" id="PTHR10131">
    <property type="entry name" value="TNF RECEPTOR ASSOCIATED FACTOR"/>
    <property type="match status" value="1"/>
</dbReference>
<dbReference type="PROSITE" id="PS00518">
    <property type="entry name" value="ZF_RING_1"/>
    <property type="match status" value="1"/>
</dbReference>
<feature type="domain" description="TRAF-type" evidence="5">
    <location>
        <begin position="72"/>
        <end position="107"/>
    </location>
</feature>
<dbReference type="InterPro" id="IPR013083">
    <property type="entry name" value="Znf_RING/FYVE/PHD"/>
</dbReference>
<dbReference type="GO" id="GO:0043122">
    <property type="term" value="P:regulation of canonical NF-kappaB signal transduction"/>
    <property type="evidence" value="ECO:0007669"/>
    <property type="project" value="TreeGrafter"/>
</dbReference>
<dbReference type="InterPro" id="IPR001293">
    <property type="entry name" value="Znf_TRAF"/>
</dbReference>
<dbReference type="GO" id="GO:0008270">
    <property type="term" value="F:zinc ion binding"/>
    <property type="evidence" value="ECO:0007669"/>
    <property type="project" value="UniProtKB-KW"/>
</dbReference>
<feature type="zinc finger region" description="TRAF-type" evidence="4">
    <location>
        <begin position="72"/>
        <end position="107"/>
    </location>
</feature>
<evidence type="ECO:0000313" key="7">
    <source>
        <dbReference type="Proteomes" id="UP000887567"/>
    </source>
</evidence>
<keyword evidence="1 4" id="KW-0479">Metal-binding</keyword>
<dbReference type="PROSITE" id="PS50145">
    <property type="entry name" value="ZF_TRAF"/>
    <property type="match status" value="1"/>
</dbReference>
<dbReference type="SUPFAM" id="SSF49599">
    <property type="entry name" value="TRAF domain-like"/>
    <property type="match status" value="1"/>
</dbReference>
<dbReference type="SUPFAM" id="SSF57850">
    <property type="entry name" value="RING/U-box"/>
    <property type="match status" value="1"/>
</dbReference>
<dbReference type="Gene3D" id="3.30.40.10">
    <property type="entry name" value="Zinc/RING finger domain, C3HC4 (zinc finger)"/>
    <property type="match status" value="2"/>
</dbReference>
<proteinExistence type="predicted"/>
<dbReference type="InterPro" id="IPR017907">
    <property type="entry name" value="Znf_RING_CS"/>
</dbReference>
<name>A0A913WPT6_EXADI</name>
<dbReference type="Proteomes" id="UP000887567">
    <property type="component" value="Unplaced"/>
</dbReference>
<evidence type="ECO:0000256" key="3">
    <source>
        <dbReference type="ARBA" id="ARBA00022833"/>
    </source>
</evidence>
<dbReference type="KEGG" id="epa:110231581"/>
<organism evidence="6 7">
    <name type="scientific">Exaiptasia diaphana</name>
    <name type="common">Tropical sea anemone</name>
    <name type="synonym">Aiptasia pulchella</name>
    <dbReference type="NCBI Taxonomy" id="2652724"/>
    <lineage>
        <taxon>Eukaryota</taxon>
        <taxon>Metazoa</taxon>
        <taxon>Cnidaria</taxon>
        <taxon>Anthozoa</taxon>
        <taxon>Hexacorallia</taxon>
        <taxon>Actiniaria</taxon>
        <taxon>Aiptasiidae</taxon>
        <taxon>Exaiptasia</taxon>
    </lineage>
</organism>
<dbReference type="InterPro" id="IPR001841">
    <property type="entry name" value="Znf_RING"/>
</dbReference>
<dbReference type="OrthoDB" id="6475149at2759"/>
<reference evidence="6" key="1">
    <citation type="submission" date="2022-11" db="UniProtKB">
        <authorList>
            <consortium name="EnsemblMetazoa"/>
        </authorList>
    </citation>
    <scope>IDENTIFICATION</scope>
</reference>
<dbReference type="GeneID" id="110231581"/>
<dbReference type="RefSeq" id="XP_020892266.1">
    <property type="nucleotide sequence ID" value="XM_021036607.2"/>
</dbReference>
<keyword evidence="3 4" id="KW-0862">Zinc</keyword>
<evidence type="ECO:0000256" key="4">
    <source>
        <dbReference type="PROSITE-ProRule" id="PRU00207"/>
    </source>
</evidence>